<proteinExistence type="inferred from homology"/>
<keyword evidence="3" id="KW-0121">Carboxypeptidase</keyword>
<dbReference type="PRINTS" id="PR00724">
    <property type="entry name" value="CRBOXYPTASEC"/>
</dbReference>
<evidence type="ECO:0000313" key="4">
    <source>
        <dbReference type="Proteomes" id="UP000237105"/>
    </source>
</evidence>
<feature type="compositionally biased region" description="Basic and acidic residues" evidence="2">
    <location>
        <begin position="216"/>
        <end position="228"/>
    </location>
</feature>
<dbReference type="GO" id="GO:0006508">
    <property type="term" value="P:proteolysis"/>
    <property type="evidence" value="ECO:0007669"/>
    <property type="project" value="InterPro"/>
</dbReference>
<dbReference type="PANTHER" id="PTHR11802">
    <property type="entry name" value="SERINE PROTEASE FAMILY S10 SERINE CARBOXYPEPTIDASE"/>
    <property type="match status" value="1"/>
</dbReference>
<keyword evidence="3" id="KW-0378">Hydrolase</keyword>
<comment type="similarity">
    <text evidence="1">Belongs to the peptidase S10 family.</text>
</comment>
<dbReference type="Pfam" id="PF00450">
    <property type="entry name" value="Peptidase_S10"/>
    <property type="match status" value="2"/>
</dbReference>
<dbReference type="AlphaFoldDB" id="A0A2P5DZT2"/>
<dbReference type="OrthoDB" id="443318at2759"/>
<gene>
    <name evidence="3" type="primary">PanSCPL40</name>
    <name evidence="3" type="ORF">PanWU01x14_016690</name>
</gene>
<keyword evidence="3" id="KW-0645">Protease</keyword>
<dbReference type="PANTHER" id="PTHR11802:SF454">
    <property type="entry name" value="SERINE CARBOXYPEPTIDASE-LIKE 50"/>
    <property type="match status" value="1"/>
</dbReference>
<dbReference type="InterPro" id="IPR001563">
    <property type="entry name" value="Peptidase_S10"/>
</dbReference>
<organism evidence="3 4">
    <name type="scientific">Parasponia andersonii</name>
    <name type="common">Sponia andersonii</name>
    <dbReference type="NCBI Taxonomy" id="3476"/>
    <lineage>
        <taxon>Eukaryota</taxon>
        <taxon>Viridiplantae</taxon>
        <taxon>Streptophyta</taxon>
        <taxon>Embryophyta</taxon>
        <taxon>Tracheophyta</taxon>
        <taxon>Spermatophyta</taxon>
        <taxon>Magnoliopsida</taxon>
        <taxon>eudicotyledons</taxon>
        <taxon>Gunneridae</taxon>
        <taxon>Pentapetalae</taxon>
        <taxon>rosids</taxon>
        <taxon>fabids</taxon>
        <taxon>Rosales</taxon>
        <taxon>Cannabaceae</taxon>
        <taxon>Parasponia</taxon>
    </lineage>
</organism>
<dbReference type="InterPro" id="IPR029058">
    <property type="entry name" value="AB_hydrolase_fold"/>
</dbReference>
<dbReference type="GO" id="GO:0004185">
    <property type="term" value="F:serine-type carboxypeptidase activity"/>
    <property type="evidence" value="ECO:0007669"/>
    <property type="project" value="InterPro"/>
</dbReference>
<keyword evidence="4" id="KW-1185">Reference proteome</keyword>
<dbReference type="SUPFAM" id="SSF53474">
    <property type="entry name" value="alpha/beta-Hydrolases"/>
    <property type="match status" value="1"/>
</dbReference>
<dbReference type="Proteomes" id="UP000237105">
    <property type="component" value="Unassembled WGS sequence"/>
</dbReference>
<feature type="region of interest" description="Disordered" evidence="2">
    <location>
        <begin position="203"/>
        <end position="245"/>
    </location>
</feature>
<accession>A0A2P5DZT2</accession>
<protein>
    <submittedName>
        <fullName evidence="3">Serine carboxypeptidase-like</fullName>
    </submittedName>
</protein>
<dbReference type="Gene3D" id="3.40.50.1820">
    <property type="entry name" value="alpha/beta hydrolase"/>
    <property type="match status" value="2"/>
</dbReference>
<evidence type="ECO:0000256" key="1">
    <source>
        <dbReference type="ARBA" id="ARBA00009431"/>
    </source>
</evidence>
<reference evidence="4" key="1">
    <citation type="submission" date="2016-06" db="EMBL/GenBank/DDBJ databases">
        <title>Parallel loss of symbiosis genes in relatives of nitrogen-fixing non-legume Parasponia.</title>
        <authorList>
            <person name="Van Velzen R."/>
            <person name="Holmer R."/>
            <person name="Bu F."/>
            <person name="Rutten L."/>
            <person name="Van Zeijl A."/>
            <person name="Liu W."/>
            <person name="Santuari L."/>
            <person name="Cao Q."/>
            <person name="Sharma T."/>
            <person name="Shen D."/>
            <person name="Roswanjaya Y."/>
            <person name="Wardhani T."/>
            <person name="Kalhor M.S."/>
            <person name="Jansen J."/>
            <person name="Van den Hoogen J."/>
            <person name="Gungor B."/>
            <person name="Hartog M."/>
            <person name="Hontelez J."/>
            <person name="Verver J."/>
            <person name="Yang W.-C."/>
            <person name="Schijlen E."/>
            <person name="Repin R."/>
            <person name="Schilthuizen M."/>
            <person name="Schranz E."/>
            <person name="Heidstra R."/>
            <person name="Miyata K."/>
            <person name="Fedorova E."/>
            <person name="Kohlen W."/>
            <person name="Bisseling T."/>
            <person name="Smit S."/>
            <person name="Geurts R."/>
        </authorList>
    </citation>
    <scope>NUCLEOTIDE SEQUENCE [LARGE SCALE GENOMIC DNA]</scope>
    <source>
        <strain evidence="4">cv. WU1-14</strain>
    </source>
</reference>
<dbReference type="EMBL" id="JXTB01000007">
    <property type="protein sequence ID" value="PON78770.1"/>
    <property type="molecule type" value="Genomic_DNA"/>
</dbReference>
<evidence type="ECO:0000313" key="3">
    <source>
        <dbReference type="EMBL" id="PON78770.1"/>
    </source>
</evidence>
<evidence type="ECO:0000256" key="2">
    <source>
        <dbReference type="SAM" id="MobiDB-lite"/>
    </source>
</evidence>
<name>A0A2P5DZT2_PARAD</name>
<sequence length="446" mass="49414">MDAVFRFNHYRHICSIRLLHFFFFFPFFRCKLTLSTALLPNEALPTKSGYLPVTPTSDSAIFYVFYEAQEPTSPLSQTPLLICLQGGPGCSSMLGNFLELGPCRVNFHKGPDEPLVLEPNPGSWNRIFGLLFLDSPIGTGFSIASKPEEIPRVLIKVAQHLYEAITPFIDSNPSFKSPQIYRTGESYAGKYAPAIEYHISKNPEAGAGEASVGGGDSDRGRELERGVGGEEQSNGLAPEHDGCRDSARFNEEGQVQELLRDDDVKRSLGAKRPDVFEVCSDFVKGVLHEDVMKSAKYMVESLVRESSTRVLLYQGNFDLKDGVASTEAWVKTLKWEGIEGFLGADREVWKVNGELAGHVQRCGSLTNAVVFGAGHLLPTDKALNSQAMIEDWVLGKGLFGSVQKDNFSTNSRDQCQFREFKARLVEQFTTILILNPFKCAFVSTIL</sequence>
<comment type="caution">
    <text evidence="3">The sequence shown here is derived from an EMBL/GenBank/DDBJ whole genome shotgun (WGS) entry which is preliminary data.</text>
</comment>